<keyword evidence="11" id="KW-0969">Cilium</keyword>
<dbReference type="InterPro" id="IPR005503">
    <property type="entry name" value="FliL"/>
</dbReference>
<keyword evidence="11" id="KW-0282">Flagellum</keyword>
<evidence type="ECO:0000256" key="1">
    <source>
        <dbReference type="ARBA" id="ARBA00002254"/>
    </source>
</evidence>
<evidence type="ECO:0000256" key="10">
    <source>
        <dbReference type="RuleBase" id="RU364125"/>
    </source>
</evidence>
<keyword evidence="10" id="KW-0997">Cell inner membrane</keyword>
<keyword evidence="9 10" id="KW-0472">Membrane</keyword>
<evidence type="ECO:0000256" key="8">
    <source>
        <dbReference type="ARBA" id="ARBA00022989"/>
    </source>
</evidence>
<evidence type="ECO:0000256" key="3">
    <source>
        <dbReference type="ARBA" id="ARBA00008281"/>
    </source>
</evidence>
<dbReference type="GO" id="GO:0071973">
    <property type="term" value="P:bacterial-type flagellum-dependent cell motility"/>
    <property type="evidence" value="ECO:0007669"/>
    <property type="project" value="InterPro"/>
</dbReference>
<keyword evidence="4" id="KW-1003">Cell membrane</keyword>
<keyword evidence="6" id="KW-0812">Transmembrane</keyword>
<name>A0A2T0VZ15_9RHOB</name>
<keyword evidence="11" id="KW-0966">Cell projection</keyword>
<comment type="caution">
    <text evidence="11">The sequence shown here is derived from an EMBL/GenBank/DDBJ whole genome shotgun (WGS) entry which is preliminary data.</text>
</comment>
<keyword evidence="12" id="KW-1185">Reference proteome</keyword>
<keyword evidence="8" id="KW-1133">Transmembrane helix</keyword>
<sequence>MKKILLPLLLLLIGTGGGVGAGIMLIPANEEELLTDGNPCGEVVAKDHSDTVVAETTLEREYAKLNNQFVIPVVEEGAVSALVVMAISLEVTMNNTSAVHTTEPKLRDAFLQIMFDHANIGGFSGNFTSGTNMHALRGALLNAAQRIAGHNVTDVLITDIVRQDT</sequence>
<dbReference type="GO" id="GO:0009425">
    <property type="term" value="C:bacterial-type flagellum basal body"/>
    <property type="evidence" value="ECO:0007669"/>
    <property type="project" value="InterPro"/>
</dbReference>
<dbReference type="Pfam" id="PF03748">
    <property type="entry name" value="FliL"/>
    <property type="match status" value="1"/>
</dbReference>
<evidence type="ECO:0000313" key="11">
    <source>
        <dbReference type="EMBL" id="PRY77608.1"/>
    </source>
</evidence>
<organism evidence="11 12">
    <name type="scientific">Yoonia maritima</name>
    <dbReference type="NCBI Taxonomy" id="1435347"/>
    <lineage>
        <taxon>Bacteria</taxon>
        <taxon>Pseudomonadati</taxon>
        <taxon>Pseudomonadota</taxon>
        <taxon>Alphaproteobacteria</taxon>
        <taxon>Rhodobacterales</taxon>
        <taxon>Paracoccaceae</taxon>
        <taxon>Yoonia</taxon>
    </lineage>
</organism>
<evidence type="ECO:0000256" key="2">
    <source>
        <dbReference type="ARBA" id="ARBA00004162"/>
    </source>
</evidence>
<evidence type="ECO:0000313" key="12">
    <source>
        <dbReference type="Proteomes" id="UP000238007"/>
    </source>
</evidence>
<dbReference type="GO" id="GO:0005886">
    <property type="term" value="C:plasma membrane"/>
    <property type="evidence" value="ECO:0007669"/>
    <property type="project" value="UniProtKB-SubCell"/>
</dbReference>
<keyword evidence="5 10" id="KW-0145">Chemotaxis</keyword>
<comment type="similarity">
    <text evidence="3 10">Belongs to the FliL family.</text>
</comment>
<evidence type="ECO:0000256" key="4">
    <source>
        <dbReference type="ARBA" id="ARBA00022475"/>
    </source>
</evidence>
<evidence type="ECO:0000256" key="6">
    <source>
        <dbReference type="ARBA" id="ARBA00022692"/>
    </source>
</evidence>
<gene>
    <name evidence="11" type="ORF">CLV80_10591</name>
</gene>
<comment type="function">
    <text evidence="1 10">Controls the rotational direction of flagella during chemotaxis.</text>
</comment>
<protein>
    <recommendedName>
        <fullName evidence="10">Flagellar protein FliL</fullName>
    </recommendedName>
</protein>
<evidence type="ECO:0000256" key="5">
    <source>
        <dbReference type="ARBA" id="ARBA00022500"/>
    </source>
</evidence>
<evidence type="ECO:0000256" key="9">
    <source>
        <dbReference type="ARBA" id="ARBA00023136"/>
    </source>
</evidence>
<comment type="subcellular location">
    <subcellularLocation>
        <location evidence="10">Cell inner membrane</location>
    </subcellularLocation>
    <subcellularLocation>
        <location evidence="2">Cell membrane</location>
        <topology evidence="2">Single-pass membrane protein</topology>
    </subcellularLocation>
</comment>
<dbReference type="AlphaFoldDB" id="A0A2T0VZ15"/>
<proteinExistence type="inferred from homology"/>
<dbReference type="RefSeq" id="WP_106357139.1">
    <property type="nucleotide sequence ID" value="NZ_PVTP01000005.1"/>
</dbReference>
<keyword evidence="7 10" id="KW-0283">Flagellar rotation</keyword>
<accession>A0A2T0VZ15</accession>
<reference evidence="11 12" key="1">
    <citation type="submission" date="2018-03" db="EMBL/GenBank/DDBJ databases">
        <title>Genomic Encyclopedia of Archaeal and Bacterial Type Strains, Phase II (KMG-II): from individual species to whole genera.</title>
        <authorList>
            <person name="Goeker M."/>
        </authorList>
    </citation>
    <scope>NUCLEOTIDE SEQUENCE [LARGE SCALE GENOMIC DNA]</scope>
    <source>
        <strain evidence="11 12">DSM 101533</strain>
    </source>
</reference>
<dbReference type="OrthoDB" id="7864548at2"/>
<dbReference type="Proteomes" id="UP000238007">
    <property type="component" value="Unassembled WGS sequence"/>
</dbReference>
<evidence type="ECO:0000256" key="7">
    <source>
        <dbReference type="ARBA" id="ARBA00022779"/>
    </source>
</evidence>
<dbReference type="GO" id="GO:0006935">
    <property type="term" value="P:chemotaxis"/>
    <property type="evidence" value="ECO:0007669"/>
    <property type="project" value="UniProtKB-KW"/>
</dbReference>
<dbReference type="EMBL" id="PVTP01000005">
    <property type="protein sequence ID" value="PRY77608.1"/>
    <property type="molecule type" value="Genomic_DNA"/>
</dbReference>